<proteinExistence type="predicted"/>
<dbReference type="PANTHER" id="PTHR43133:SF51">
    <property type="entry name" value="RNA POLYMERASE SIGMA FACTOR"/>
    <property type="match status" value="1"/>
</dbReference>
<evidence type="ECO:0000313" key="4">
    <source>
        <dbReference type="EMBL" id="MCW1884031.1"/>
    </source>
</evidence>
<dbReference type="Proteomes" id="UP001207930">
    <property type="component" value="Unassembled WGS sequence"/>
</dbReference>
<name>A0ABT3FLA8_9BACT</name>
<accession>A0ABT3FLA8</accession>
<organism evidence="4 5">
    <name type="scientific">Luteolibacter flavescens</name>
    <dbReference type="NCBI Taxonomy" id="1859460"/>
    <lineage>
        <taxon>Bacteria</taxon>
        <taxon>Pseudomonadati</taxon>
        <taxon>Verrucomicrobiota</taxon>
        <taxon>Verrucomicrobiia</taxon>
        <taxon>Verrucomicrobiales</taxon>
        <taxon>Verrucomicrobiaceae</taxon>
        <taxon>Luteolibacter</taxon>
    </lineage>
</organism>
<sequence>MSGAAIHSTRWTLVRRAQGRGEEARAALSELCTIYYEPVLHFTRRWCHGSEDRAKDLTHAFFEDLLDRGHLGTPDPAKGRFRSYLLAAVKHHLLHQRERDAAAKRGGGAEITPLDDAVESAAATVLAEWELEYDRAWALALIRRALDSLEAESIAAGKREHFHTLRPWLDGGLQGDATAAAATLQLTPTALKVAIHRLRQKFRQRIRDEIASTADPAEVDAEFRHLVEVWVR</sequence>
<keyword evidence="1" id="KW-0805">Transcription regulation</keyword>
<keyword evidence="2" id="KW-0731">Sigma factor</keyword>
<evidence type="ECO:0000256" key="3">
    <source>
        <dbReference type="ARBA" id="ARBA00023163"/>
    </source>
</evidence>
<dbReference type="EMBL" id="JAPDDS010000002">
    <property type="protein sequence ID" value="MCW1884031.1"/>
    <property type="molecule type" value="Genomic_DNA"/>
</dbReference>
<protein>
    <submittedName>
        <fullName evidence="4">Sigma-70 family RNA polymerase sigma factor</fullName>
    </submittedName>
</protein>
<evidence type="ECO:0000256" key="1">
    <source>
        <dbReference type="ARBA" id="ARBA00023015"/>
    </source>
</evidence>
<evidence type="ECO:0000313" key="5">
    <source>
        <dbReference type="Proteomes" id="UP001207930"/>
    </source>
</evidence>
<dbReference type="PANTHER" id="PTHR43133">
    <property type="entry name" value="RNA POLYMERASE ECF-TYPE SIGMA FACTO"/>
    <property type="match status" value="1"/>
</dbReference>
<dbReference type="Gene3D" id="1.10.1740.10">
    <property type="match status" value="1"/>
</dbReference>
<reference evidence="4 5" key="1">
    <citation type="submission" date="2022-10" db="EMBL/GenBank/DDBJ databases">
        <title>Luteolibacter flavescens strain MCCC 1K03193, whole genome shotgun sequencing project.</title>
        <authorList>
            <person name="Zhao G."/>
            <person name="Shen L."/>
        </authorList>
    </citation>
    <scope>NUCLEOTIDE SEQUENCE [LARGE SCALE GENOMIC DNA]</scope>
    <source>
        <strain evidence="4 5">MCCC 1K03193</strain>
    </source>
</reference>
<keyword evidence="3" id="KW-0804">Transcription</keyword>
<comment type="caution">
    <text evidence="4">The sequence shown here is derived from an EMBL/GenBank/DDBJ whole genome shotgun (WGS) entry which is preliminary data.</text>
</comment>
<dbReference type="RefSeq" id="WP_264499991.1">
    <property type="nucleotide sequence ID" value="NZ_JAPDDS010000002.1"/>
</dbReference>
<evidence type="ECO:0000256" key="2">
    <source>
        <dbReference type="ARBA" id="ARBA00023082"/>
    </source>
</evidence>
<dbReference type="InterPro" id="IPR039425">
    <property type="entry name" value="RNA_pol_sigma-70-like"/>
</dbReference>
<gene>
    <name evidence="4" type="ORF">OKA04_04775</name>
</gene>
<keyword evidence="5" id="KW-1185">Reference proteome</keyword>